<evidence type="ECO:0000313" key="2">
    <source>
        <dbReference type="Proteomes" id="UP001221686"/>
    </source>
</evidence>
<proteinExistence type="predicted"/>
<reference evidence="1 2" key="1">
    <citation type="submission" date="2022-11" db="EMBL/GenBank/DDBJ databases">
        <title>Minimal conservation of predation-associated metabolite biosynthetic gene clusters underscores biosynthetic potential of Myxococcota including descriptions for ten novel species: Archangium lansinium sp. nov., Myxococcus landrumus sp. nov., Nannocystis bai.</title>
        <authorList>
            <person name="Ahearne A."/>
            <person name="Stevens C."/>
            <person name="Dowd S."/>
        </authorList>
    </citation>
    <scope>NUCLEOTIDE SEQUENCE [LARGE SCALE GENOMIC DNA]</scope>
    <source>
        <strain evidence="1 2">BB15-2</strain>
    </source>
</reference>
<name>A0ABT5E3A8_9BACT</name>
<keyword evidence="2" id="KW-1185">Reference proteome</keyword>
<dbReference type="RefSeq" id="WP_272088864.1">
    <property type="nucleotide sequence ID" value="NZ_JAQNDL010000003.1"/>
</dbReference>
<evidence type="ECO:0000313" key="1">
    <source>
        <dbReference type="EMBL" id="MDC0720355.1"/>
    </source>
</evidence>
<accession>A0ABT5E3A8</accession>
<dbReference type="EMBL" id="JAQNDL010000003">
    <property type="protein sequence ID" value="MDC0720355.1"/>
    <property type="molecule type" value="Genomic_DNA"/>
</dbReference>
<comment type="caution">
    <text evidence="1">The sequence shown here is derived from an EMBL/GenBank/DDBJ whole genome shotgun (WGS) entry which is preliminary data.</text>
</comment>
<gene>
    <name evidence="1" type="ORF">POL25_25870</name>
</gene>
<sequence length="393" mass="42945">MDNGVGEDFGTTNVWLARGARVYILHPSESPRTLYTDVDTGCLSFLSNFGSGFEVRLHAETKVGGTGNITIRAFASLANLEYWEALPVQARLESWRWYDVAPTCDGTFCDLTLTNTSVTDVVSNLIAAATWVVHRVDSSTSPRIAGTHSLAVIHADCDIGSGSCYIKNSPNNRIFIQDTLTGLPEGATRKFLIGHETGHFFDHVYSGGLLAASGAWGLTDINHPRCSSAGVVGNHALRSEEWASGAFVEGFAHFISTLAFNQHTEQNGIFKYYKNDSGSGFSYNFDTVDVEGSSSWLHSTSGCDCRNGAFLCPDRSTELDWLRFFWDFRTNPGGTGDPQPTHADIFAMLAHVGANHLNYGLTQIFQWLDDAVPSTLQTRFTDYAEHNGVDTAP</sequence>
<dbReference type="Proteomes" id="UP001221686">
    <property type="component" value="Unassembled WGS sequence"/>
</dbReference>
<protein>
    <submittedName>
        <fullName evidence="1">Uncharacterized protein</fullName>
    </submittedName>
</protein>
<organism evidence="1 2">
    <name type="scientific">Nannocystis bainbridge</name>
    <dbReference type="NCBI Taxonomy" id="2995303"/>
    <lineage>
        <taxon>Bacteria</taxon>
        <taxon>Pseudomonadati</taxon>
        <taxon>Myxococcota</taxon>
        <taxon>Polyangia</taxon>
        <taxon>Nannocystales</taxon>
        <taxon>Nannocystaceae</taxon>
        <taxon>Nannocystis</taxon>
    </lineage>
</organism>